<evidence type="ECO:0000313" key="1">
    <source>
        <dbReference type="EMBL" id="QJA95691.1"/>
    </source>
</evidence>
<dbReference type="AlphaFoldDB" id="A0A6M3LRU2"/>
<reference evidence="1" key="1">
    <citation type="submission" date="2020-03" db="EMBL/GenBank/DDBJ databases">
        <title>The deep terrestrial virosphere.</title>
        <authorList>
            <person name="Holmfeldt K."/>
            <person name="Nilsson E."/>
            <person name="Simone D."/>
            <person name="Lopez-Fernandez M."/>
            <person name="Wu X."/>
            <person name="de Brujin I."/>
            <person name="Lundin D."/>
            <person name="Andersson A."/>
            <person name="Bertilsson S."/>
            <person name="Dopson M."/>
        </authorList>
    </citation>
    <scope>NUCLEOTIDE SEQUENCE</scope>
    <source>
        <strain evidence="1">MM415B05246</strain>
    </source>
</reference>
<protein>
    <submittedName>
        <fullName evidence="1">Uncharacterized protein</fullName>
    </submittedName>
</protein>
<dbReference type="EMBL" id="MT143335">
    <property type="protein sequence ID" value="QJA95691.1"/>
    <property type="molecule type" value="Genomic_DNA"/>
</dbReference>
<proteinExistence type="predicted"/>
<gene>
    <name evidence="1" type="ORF">MM415B05246_0010</name>
</gene>
<organism evidence="1">
    <name type="scientific">viral metagenome</name>
    <dbReference type="NCBI Taxonomy" id="1070528"/>
    <lineage>
        <taxon>unclassified sequences</taxon>
        <taxon>metagenomes</taxon>
        <taxon>organismal metagenomes</taxon>
    </lineage>
</organism>
<sequence>MTNIEKCPFCGSELYNGDNMDPDSFICFNHSCFLDGWELGQLVWKHLSHIAGENRKMRLMLENVEKCGHNDDCLFCARKDTISRRTLEALEVKDDS</sequence>
<accession>A0A6M3LRU2</accession>
<name>A0A6M3LRU2_9ZZZZ</name>